<evidence type="ECO:0000259" key="7">
    <source>
        <dbReference type="Pfam" id="PF14322"/>
    </source>
</evidence>
<feature type="domain" description="RagB/SusD" evidence="6">
    <location>
        <begin position="284"/>
        <end position="578"/>
    </location>
</feature>
<dbReference type="Pfam" id="PF14322">
    <property type="entry name" value="SusD-like_3"/>
    <property type="match status" value="1"/>
</dbReference>
<reference evidence="9" key="1">
    <citation type="journal article" date="2019" name="Int. J. Syst. Evol. Microbiol.">
        <title>The Global Catalogue of Microorganisms (GCM) 10K type strain sequencing project: providing services to taxonomists for standard genome sequencing and annotation.</title>
        <authorList>
            <consortium name="The Broad Institute Genomics Platform"/>
            <consortium name="The Broad Institute Genome Sequencing Center for Infectious Disease"/>
            <person name="Wu L."/>
            <person name="Ma J."/>
        </authorList>
    </citation>
    <scope>NUCLEOTIDE SEQUENCE [LARGE SCALE GENOMIC DNA]</scope>
    <source>
        <strain evidence="9">JCM 3389</strain>
    </source>
</reference>
<accession>A0ABW4Y158</accession>
<keyword evidence="4" id="KW-0472">Membrane</keyword>
<protein>
    <submittedName>
        <fullName evidence="8">RagB/SusD family nutrient uptake outer membrane protein</fullName>
    </submittedName>
</protein>
<proteinExistence type="inferred from homology"/>
<keyword evidence="9" id="KW-1185">Reference proteome</keyword>
<dbReference type="Pfam" id="PF07980">
    <property type="entry name" value="SusD_RagB"/>
    <property type="match status" value="1"/>
</dbReference>
<organism evidence="8 9">
    <name type="scientific">Flagellimonas iocasae</name>
    <dbReference type="NCBI Taxonomy" id="2055905"/>
    <lineage>
        <taxon>Bacteria</taxon>
        <taxon>Pseudomonadati</taxon>
        <taxon>Bacteroidota</taxon>
        <taxon>Flavobacteriia</taxon>
        <taxon>Flavobacteriales</taxon>
        <taxon>Flavobacteriaceae</taxon>
        <taxon>Flagellimonas</taxon>
    </lineage>
</organism>
<evidence type="ECO:0000313" key="8">
    <source>
        <dbReference type="EMBL" id="MFD2101244.1"/>
    </source>
</evidence>
<sequence length="578" mass="66939">MKRLIKYIVLTYIFAMPLLGCESELDITPKGVLTESQLQDPDQLDGFVTAAYAFMPMSHAFETYNPFIASLRSDDAYKGGGGLNDQTPWYQMEVFSLTNASVGNNDGSWYRGYQGISRANTAIRVIEAVTVEQYPLKNQRLAEMHFLRGWIHYKMKRRWKWIPYIDETATSDDIAQISNHPSDMDNDIPLWQKIREDFQFAAENLPEVQDQVGRVNRYAAKAYLANTLLWMAYPQNGSHEVTGLDEGKLQEALVQVNDIINSGQFSLADDFAFNFMLEYDNQSPESLWELQFTIDDGTPRGNLNEGNGLTAPWWNPYFSCCDFHKASYNLVNAFRVDENGVPLFDTYNDAELQNNYDNYFEDMSFDPRMGHTVAVPGFPWKYQEIPFDSTGSRDPGIYGFMNSMKENVRTDSPGLFNQFWMFNSKNQIEVRYAEVLLWKAEILIKLGRHDEALPIINQLRERAANSIEKLRKADGTFPTEYRISPYVDGSNINWTPDNAWKALMWENRLEMAMEGRRFFDLVRWGVAAEVINAYYEKERQRYPWMEAAYFTKGRDEFLPIPQAQMNWSQGVYIQNPGY</sequence>
<dbReference type="Gene3D" id="1.25.40.390">
    <property type="match status" value="1"/>
</dbReference>
<dbReference type="InterPro" id="IPR011990">
    <property type="entry name" value="TPR-like_helical_dom_sf"/>
</dbReference>
<evidence type="ECO:0000256" key="2">
    <source>
        <dbReference type="ARBA" id="ARBA00006275"/>
    </source>
</evidence>
<evidence type="ECO:0000256" key="1">
    <source>
        <dbReference type="ARBA" id="ARBA00004442"/>
    </source>
</evidence>
<name>A0ABW4Y158_9FLAO</name>
<dbReference type="EMBL" id="JBHUHU010000005">
    <property type="protein sequence ID" value="MFD2101244.1"/>
    <property type="molecule type" value="Genomic_DNA"/>
</dbReference>
<dbReference type="InterPro" id="IPR012944">
    <property type="entry name" value="SusD_RagB_dom"/>
</dbReference>
<feature type="domain" description="SusD-like N-terminal" evidence="7">
    <location>
        <begin position="103"/>
        <end position="226"/>
    </location>
</feature>
<evidence type="ECO:0000256" key="3">
    <source>
        <dbReference type="ARBA" id="ARBA00022729"/>
    </source>
</evidence>
<dbReference type="SUPFAM" id="SSF48452">
    <property type="entry name" value="TPR-like"/>
    <property type="match status" value="1"/>
</dbReference>
<comment type="caution">
    <text evidence="8">The sequence shown here is derived from an EMBL/GenBank/DDBJ whole genome shotgun (WGS) entry which is preliminary data.</text>
</comment>
<keyword evidence="3" id="KW-0732">Signal</keyword>
<dbReference type="RefSeq" id="WP_379831828.1">
    <property type="nucleotide sequence ID" value="NZ_JBHUHU010000005.1"/>
</dbReference>
<keyword evidence="5" id="KW-0998">Cell outer membrane</keyword>
<comment type="subcellular location">
    <subcellularLocation>
        <location evidence="1">Cell outer membrane</location>
    </subcellularLocation>
</comment>
<dbReference type="InterPro" id="IPR033985">
    <property type="entry name" value="SusD-like_N"/>
</dbReference>
<gene>
    <name evidence="8" type="ORF">ACFSJE_15755</name>
</gene>
<evidence type="ECO:0000313" key="9">
    <source>
        <dbReference type="Proteomes" id="UP001597342"/>
    </source>
</evidence>
<dbReference type="Proteomes" id="UP001597342">
    <property type="component" value="Unassembled WGS sequence"/>
</dbReference>
<evidence type="ECO:0000259" key="6">
    <source>
        <dbReference type="Pfam" id="PF07980"/>
    </source>
</evidence>
<evidence type="ECO:0000256" key="5">
    <source>
        <dbReference type="ARBA" id="ARBA00023237"/>
    </source>
</evidence>
<evidence type="ECO:0000256" key="4">
    <source>
        <dbReference type="ARBA" id="ARBA00023136"/>
    </source>
</evidence>
<comment type="similarity">
    <text evidence="2">Belongs to the SusD family.</text>
</comment>